<dbReference type="EMBL" id="AWQU01000061">
    <property type="protein sequence ID" value="KFB07811.1"/>
    <property type="molecule type" value="Genomic_DNA"/>
</dbReference>
<dbReference type="PRINTS" id="PR00783">
    <property type="entry name" value="MINTRINSICP"/>
</dbReference>
<evidence type="ECO:0000256" key="5">
    <source>
        <dbReference type="ARBA" id="ARBA00022989"/>
    </source>
</evidence>
<keyword evidence="3 7" id="KW-0813">Transport</keyword>
<protein>
    <submittedName>
        <fullName evidence="9">Glycerol uptake facilitator protein</fullName>
    </submittedName>
</protein>
<evidence type="ECO:0000313" key="10">
    <source>
        <dbReference type="Proteomes" id="UP000028523"/>
    </source>
</evidence>
<feature type="transmembrane region" description="Helical" evidence="8">
    <location>
        <begin position="182"/>
        <end position="200"/>
    </location>
</feature>
<evidence type="ECO:0000313" key="9">
    <source>
        <dbReference type="EMBL" id="KFB07811.1"/>
    </source>
</evidence>
<evidence type="ECO:0000256" key="6">
    <source>
        <dbReference type="ARBA" id="ARBA00023136"/>
    </source>
</evidence>
<name>A0A084U4C5_MALIO</name>
<feature type="transmembrane region" description="Helical" evidence="8">
    <location>
        <begin position="48"/>
        <end position="69"/>
    </location>
</feature>
<proteinExistence type="inferred from homology"/>
<feature type="transmembrane region" description="Helical" evidence="8">
    <location>
        <begin position="89"/>
        <end position="108"/>
    </location>
</feature>
<reference evidence="9 10" key="1">
    <citation type="journal article" date="2014" name="PLoS ONE">
        <title>Reduction of Hydrogen Peroxide Accumulation and Toxicity by a Catalase from Mycoplasma iowae.</title>
        <authorList>
            <person name="Pritchard R.E."/>
            <person name="Prassinos A.J."/>
            <person name="Osborne J.D."/>
            <person name="Raviv Z."/>
            <person name="Balish M.F."/>
        </authorList>
    </citation>
    <scope>NUCLEOTIDE SEQUENCE [LARGE SCALE GENOMIC DNA]</scope>
    <source>
        <strain evidence="9 10">DK-CPA</strain>
    </source>
</reference>
<feature type="transmembrane region" description="Helical" evidence="8">
    <location>
        <begin position="212"/>
        <end position="236"/>
    </location>
</feature>
<feature type="transmembrane region" description="Helical" evidence="8">
    <location>
        <begin position="120"/>
        <end position="145"/>
    </location>
</feature>
<gene>
    <name evidence="9" type="primary">glpF</name>
    <name evidence="9" type="ORF">P271_673</name>
</gene>
<evidence type="ECO:0000256" key="8">
    <source>
        <dbReference type="SAM" id="Phobius"/>
    </source>
</evidence>
<feature type="transmembrane region" description="Helical" evidence="8">
    <location>
        <begin position="269"/>
        <end position="290"/>
    </location>
</feature>
<dbReference type="RefSeq" id="WP_051790230.1">
    <property type="nucleotide sequence ID" value="NZ_AWQU01000061.1"/>
</dbReference>
<accession>A0A084U4C5</accession>
<evidence type="ECO:0000256" key="4">
    <source>
        <dbReference type="ARBA" id="ARBA00022692"/>
    </source>
</evidence>
<feature type="transmembrane region" description="Helical" evidence="8">
    <location>
        <begin position="6"/>
        <end position="27"/>
    </location>
</feature>
<comment type="subcellular location">
    <subcellularLocation>
        <location evidence="1">Membrane</location>
        <topology evidence="1">Multi-pass membrane protein</topology>
    </subcellularLocation>
</comment>
<dbReference type="Gene3D" id="1.20.1080.10">
    <property type="entry name" value="Glycerol uptake facilitator protein"/>
    <property type="match status" value="1"/>
</dbReference>
<evidence type="ECO:0000256" key="2">
    <source>
        <dbReference type="ARBA" id="ARBA00006175"/>
    </source>
</evidence>
<evidence type="ECO:0000256" key="1">
    <source>
        <dbReference type="ARBA" id="ARBA00004141"/>
    </source>
</evidence>
<dbReference type="GO" id="GO:0015254">
    <property type="term" value="F:glycerol channel activity"/>
    <property type="evidence" value="ECO:0007669"/>
    <property type="project" value="TreeGrafter"/>
</dbReference>
<sequence length="303" mass="33165">MSTAKIIELFWLACFSEFIGTSVLIILGNGVCASTSFKKMFANQSGKWVAIIFGWGFGVFVAALISSMMGGVGHLNPAVTIMDAIKTSYYVGTNNITTVLNNSVYYYAMVGYSITLSESIALTFFMFLIFQVTGAMFGQTILNFINIKFIKNKENDLLTIRGAHCTTPVYSNKQDKSLIQNFSYELIGTMILVGFILGLGGTSFKTQNIGALSTIPVAFVVMSIGLSLGSVTGYAINPVRDFGPRVIYGIYMSIFRKEEWNKSLYNWSYSWVPIVAPLIAGVLVGLFALIPSAIQPMLFPTTI</sequence>
<dbReference type="SUPFAM" id="SSF81338">
    <property type="entry name" value="Aquaporin-like"/>
    <property type="match status" value="1"/>
</dbReference>
<keyword evidence="6 8" id="KW-0472">Membrane</keyword>
<dbReference type="PANTHER" id="PTHR43829">
    <property type="entry name" value="AQUAPORIN OR AQUAGLYCEROPORIN RELATED"/>
    <property type="match status" value="1"/>
</dbReference>
<keyword evidence="10" id="KW-1185">Reference proteome</keyword>
<evidence type="ECO:0000256" key="3">
    <source>
        <dbReference type="ARBA" id="ARBA00022448"/>
    </source>
</evidence>
<dbReference type="AlphaFoldDB" id="A0A084U4C5"/>
<dbReference type="InterPro" id="IPR050363">
    <property type="entry name" value="MIP/Aquaporin"/>
</dbReference>
<organism evidence="9 10">
    <name type="scientific">Malacoplasma iowae DK-CPA</name>
    <dbReference type="NCBI Taxonomy" id="1394179"/>
    <lineage>
        <taxon>Bacteria</taxon>
        <taxon>Bacillati</taxon>
        <taxon>Mycoplasmatota</taxon>
        <taxon>Mycoplasmoidales</taxon>
        <taxon>Mycoplasmoidaceae</taxon>
        <taxon>Malacoplasma</taxon>
    </lineage>
</organism>
<dbReference type="Proteomes" id="UP000028523">
    <property type="component" value="Unassembled WGS sequence"/>
</dbReference>
<evidence type="ECO:0000256" key="7">
    <source>
        <dbReference type="RuleBase" id="RU000477"/>
    </source>
</evidence>
<dbReference type="Pfam" id="PF00230">
    <property type="entry name" value="MIP"/>
    <property type="match status" value="2"/>
</dbReference>
<dbReference type="InterPro" id="IPR023271">
    <property type="entry name" value="Aquaporin-like"/>
</dbReference>
<dbReference type="InterPro" id="IPR000425">
    <property type="entry name" value="MIP"/>
</dbReference>
<comment type="caution">
    <text evidence="9">The sequence shown here is derived from an EMBL/GenBank/DDBJ whole genome shotgun (WGS) entry which is preliminary data.</text>
</comment>
<keyword evidence="5 8" id="KW-1133">Transmembrane helix</keyword>
<dbReference type="PANTHER" id="PTHR43829:SF9">
    <property type="entry name" value="AQUAPORIN-9"/>
    <property type="match status" value="1"/>
</dbReference>
<comment type="similarity">
    <text evidence="2 7">Belongs to the MIP/aquaporin (TC 1.A.8) family.</text>
</comment>
<dbReference type="GO" id="GO:0005886">
    <property type="term" value="C:plasma membrane"/>
    <property type="evidence" value="ECO:0007669"/>
    <property type="project" value="TreeGrafter"/>
</dbReference>
<keyword evidence="4 7" id="KW-0812">Transmembrane</keyword>